<evidence type="ECO:0000313" key="3">
    <source>
        <dbReference type="EMBL" id="MDR8524334.1"/>
    </source>
</evidence>
<accession>A0AAW8NQY4</accession>
<evidence type="ECO:0000256" key="2">
    <source>
        <dbReference type="SAM" id="SignalP"/>
    </source>
</evidence>
<organism evidence="3 5">
    <name type="scientific">Shewanella fidelis</name>
    <dbReference type="NCBI Taxonomy" id="173509"/>
    <lineage>
        <taxon>Bacteria</taxon>
        <taxon>Pseudomonadati</taxon>
        <taxon>Pseudomonadota</taxon>
        <taxon>Gammaproteobacteria</taxon>
        <taxon>Alteromonadales</taxon>
        <taxon>Shewanellaceae</taxon>
        <taxon>Shewanella</taxon>
    </lineage>
</organism>
<keyword evidence="1" id="KW-1133">Transmembrane helix</keyword>
<keyword evidence="6" id="KW-1185">Reference proteome</keyword>
<dbReference type="AlphaFoldDB" id="A0AAW8NQY4"/>
<gene>
    <name evidence="3" type="ORF">OS133_11800</name>
    <name evidence="4" type="ORF">OS134_17415</name>
</gene>
<dbReference type="RefSeq" id="WP_310654974.1">
    <property type="nucleotide sequence ID" value="NZ_JAPMLA010000011.1"/>
</dbReference>
<reference evidence="3" key="2">
    <citation type="submission" date="2022-11" db="EMBL/GenBank/DDBJ databases">
        <title>Prophages regulate Shewanella fidelis motility and biofilm formation: implications for gut colonization dynamics in Ciona robusta.</title>
        <authorList>
            <person name="Natarajan O."/>
            <person name="Gibboney S.L."/>
            <person name="Young M.N."/>
            <person name="Lim S.J."/>
            <person name="Pluta N."/>
            <person name="Atkinson C.G.F."/>
            <person name="Leigh B.A."/>
            <person name="Liberti A."/>
            <person name="Kees E."/>
            <person name="Breitbart M."/>
            <person name="Gralnick J."/>
            <person name="Dishaw L.J."/>
        </authorList>
    </citation>
    <scope>NUCLEOTIDE SEQUENCE</scope>
    <source>
        <strain evidence="3">3313</strain>
    </source>
</reference>
<keyword evidence="1" id="KW-0812">Transmembrane</keyword>
<keyword evidence="1" id="KW-0472">Membrane</keyword>
<evidence type="ECO:0000313" key="4">
    <source>
        <dbReference type="EMBL" id="MDW4825852.1"/>
    </source>
</evidence>
<reference evidence="4 6" key="1">
    <citation type="journal article" date="2022" name="bioRxiv">
        <title>Prophages regulate Shewanella fidelis 3313 motility and biofilm formation: implications for gut colonization dynamics in Ciona robusta.</title>
        <authorList>
            <person name="Natarajan O."/>
            <person name="Gibboney S.L."/>
            <person name="Young M.N."/>
            <person name="Lim S.J."/>
            <person name="Pluta N."/>
            <person name="Atkinson C.G."/>
            <person name="Leigh B.A."/>
            <person name="Liberti A."/>
            <person name="Kees E.D."/>
            <person name="Breitbart M."/>
            <person name="Gralnick J.A."/>
            <person name="Dishaw L.J."/>
        </authorList>
    </citation>
    <scope>NUCLEOTIDE SEQUENCE [LARGE SCALE GENOMIC DNA]</scope>
    <source>
        <strain evidence="4 6">JG4066</strain>
    </source>
</reference>
<evidence type="ECO:0000256" key="1">
    <source>
        <dbReference type="SAM" id="Phobius"/>
    </source>
</evidence>
<dbReference type="EMBL" id="JAPMLE010000001">
    <property type="protein sequence ID" value="MDR8524334.1"/>
    <property type="molecule type" value="Genomic_DNA"/>
</dbReference>
<keyword evidence="2" id="KW-0732">Signal</keyword>
<comment type="caution">
    <text evidence="3">The sequence shown here is derived from an EMBL/GenBank/DDBJ whole genome shotgun (WGS) entry which is preliminary data.</text>
</comment>
<proteinExistence type="predicted"/>
<dbReference type="EMBL" id="JAPMLD010000009">
    <property type="protein sequence ID" value="MDW4825852.1"/>
    <property type="molecule type" value="Genomic_DNA"/>
</dbReference>
<dbReference type="Proteomes" id="UP001259340">
    <property type="component" value="Unassembled WGS sequence"/>
</dbReference>
<feature type="chain" id="PRO_5043981609" evidence="2">
    <location>
        <begin position="20"/>
        <end position="56"/>
    </location>
</feature>
<sequence>MRKLLLLITILLSPSIAFAHEGHGGVGLFHHFVDLAPALGLLVVIAAGLMWVKNRK</sequence>
<feature type="signal peptide" evidence="2">
    <location>
        <begin position="1"/>
        <end position="19"/>
    </location>
</feature>
<feature type="transmembrane region" description="Helical" evidence="1">
    <location>
        <begin position="35"/>
        <end position="52"/>
    </location>
</feature>
<dbReference type="Proteomes" id="UP001271263">
    <property type="component" value="Unassembled WGS sequence"/>
</dbReference>
<name>A0AAW8NQY4_9GAMM</name>
<protein>
    <submittedName>
        <fullName evidence="3">Uncharacterized protein</fullName>
    </submittedName>
</protein>
<evidence type="ECO:0000313" key="5">
    <source>
        <dbReference type="Proteomes" id="UP001259340"/>
    </source>
</evidence>
<evidence type="ECO:0000313" key="6">
    <source>
        <dbReference type="Proteomes" id="UP001271263"/>
    </source>
</evidence>